<dbReference type="SUPFAM" id="SSF47807">
    <property type="entry name" value="5' to 3' exonuclease, C-terminal subdomain"/>
    <property type="match status" value="1"/>
</dbReference>
<organism evidence="12 13">
    <name type="scientific">Wickerhamomyces mucosus</name>
    <dbReference type="NCBI Taxonomy" id="1378264"/>
    <lineage>
        <taxon>Eukaryota</taxon>
        <taxon>Fungi</taxon>
        <taxon>Dikarya</taxon>
        <taxon>Ascomycota</taxon>
        <taxon>Saccharomycotina</taxon>
        <taxon>Saccharomycetes</taxon>
        <taxon>Phaffomycetales</taxon>
        <taxon>Wickerhamomycetaceae</taxon>
        <taxon>Wickerhamomyces</taxon>
    </lineage>
</organism>
<dbReference type="GO" id="GO:0046872">
    <property type="term" value="F:metal ion binding"/>
    <property type="evidence" value="ECO:0007669"/>
    <property type="project" value="UniProtKB-KW"/>
</dbReference>
<dbReference type="SMART" id="SM00485">
    <property type="entry name" value="XPGN"/>
    <property type="match status" value="1"/>
</dbReference>
<dbReference type="SMART" id="SM00484">
    <property type="entry name" value="XPGI"/>
    <property type="match status" value="1"/>
</dbReference>
<sequence length="665" mass="76149">MGVDGLLPQLKQIQEIVSLQHYRGKTLAIDGYAWLHKSLMPCAHDLFYNRPTLGYLRYFQSKINMLKFHNIEPYFVFDGDDFGSKKATEIERSEKRNQNRLKSIEYERRGDTKKAYTHCLASIDVTPKMAKTIMDYLQTQNIKFIVAPYEADSQLVFLEKLKLVDGILSEDSDLLIFGCETLITKLDKFGGAIEIKRENFMENHKSPIGFMNNQQLRNVALLRGCDYTDGIKGFGMITALKKCKYTTSLEKIILGLRLDGYNISENLFEEMKRANLSFQFQRVFNPITKEIQTLNEIPKHELDNPLLYESIGDLLDNDIHHKIAIGHIDPITKQELISRENILKGIATIPQIIMTKPNINQLSTSKPINNEMGKKSPCLKRKSPSRITNIDEFFKLQRPISKTTNIKRSITDPDCTPIKTINNQLPTPLSSAKDLNDDFTLSPISKKIKSITSTPSLVSTTESKFFKDKKKKFDQNDNIVVEIVTNSNTQDNGDIENGSNNTNIELENTFDISLDSSIDNIDNPLLSEDKENILDGLDKSKKFHEMNSSEFEISDIDDDKDIFSEDDKIEEREREKESINKIKKGLFEKFGFKTTFDQSQIDDKNIKHKICRDPLKSIKHHENKPRLISKNPFALNKNNDIESKKNTTPLNLCDFAYGKITSGTK</sequence>
<dbReference type="EMBL" id="JAEUBF010000485">
    <property type="protein sequence ID" value="KAH3678203.1"/>
    <property type="molecule type" value="Genomic_DNA"/>
</dbReference>
<dbReference type="GO" id="GO:0017108">
    <property type="term" value="F:5'-flap endonuclease activity"/>
    <property type="evidence" value="ECO:0007669"/>
    <property type="project" value="TreeGrafter"/>
</dbReference>
<dbReference type="AlphaFoldDB" id="A0A9P8PTR9"/>
<dbReference type="SMART" id="SM00279">
    <property type="entry name" value="HhH2"/>
    <property type="match status" value="1"/>
</dbReference>
<evidence type="ECO:0000256" key="3">
    <source>
        <dbReference type="ARBA" id="ARBA00022722"/>
    </source>
</evidence>
<keyword evidence="3" id="KW-0540">Nuclease</keyword>
<dbReference type="PRINTS" id="PR00853">
    <property type="entry name" value="XPGRADSUPER"/>
</dbReference>
<name>A0A9P8PTR9_9ASCO</name>
<keyword evidence="7" id="KW-0460">Magnesium</keyword>
<comment type="caution">
    <text evidence="12">The sequence shown here is derived from an EMBL/GenBank/DDBJ whole genome shotgun (WGS) entry which is preliminary data.</text>
</comment>
<dbReference type="InterPro" id="IPR008918">
    <property type="entry name" value="HhH2"/>
</dbReference>
<dbReference type="InterPro" id="IPR036279">
    <property type="entry name" value="5-3_exonuclease_C_sf"/>
</dbReference>
<evidence type="ECO:0000259" key="10">
    <source>
        <dbReference type="SMART" id="SM00484"/>
    </source>
</evidence>
<evidence type="ECO:0000256" key="5">
    <source>
        <dbReference type="ARBA" id="ARBA00022763"/>
    </source>
</evidence>
<dbReference type="PANTHER" id="PTHR11081:SF65">
    <property type="entry name" value="DNA DAMAGE-INDUCIBLE PROTEIN DIN7-RELATED"/>
    <property type="match status" value="1"/>
</dbReference>
<dbReference type="PROSITE" id="PS00841">
    <property type="entry name" value="XPG_1"/>
    <property type="match status" value="1"/>
</dbReference>
<dbReference type="InterPro" id="IPR006084">
    <property type="entry name" value="XPG/Rad2"/>
</dbReference>
<keyword evidence="9" id="KW-0539">Nucleus</keyword>
<dbReference type="InterPro" id="IPR006086">
    <property type="entry name" value="XPG-I_dom"/>
</dbReference>
<evidence type="ECO:0000256" key="8">
    <source>
        <dbReference type="ARBA" id="ARBA00023204"/>
    </source>
</evidence>
<evidence type="ECO:0000256" key="6">
    <source>
        <dbReference type="ARBA" id="ARBA00022801"/>
    </source>
</evidence>
<dbReference type="Gene3D" id="1.10.150.20">
    <property type="entry name" value="5' to 3' exonuclease, C-terminal subdomain"/>
    <property type="match status" value="1"/>
</dbReference>
<feature type="domain" description="XPG-I" evidence="10">
    <location>
        <begin position="138"/>
        <end position="206"/>
    </location>
</feature>
<feature type="domain" description="XPG N-terminal" evidence="11">
    <location>
        <begin position="1"/>
        <end position="99"/>
    </location>
</feature>
<evidence type="ECO:0000313" key="12">
    <source>
        <dbReference type="EMBL" id="KAH3678203.1"/>
    </source>
</evidence>
<keyword evidence="4" id="KW-0479">Metal-binding</keyword>
<keyword evidence="8" id="KW-0234">DNA repair</keyword>
<reference evidence="12" key="1">
    <citation type="journal article" date="2021" name="Open Biol.">
        <title>Shared evolutionary footprints suggest mitochondrial oxidative damage underlies multiple complex I losses in fungi.</title>
        <authorList>
            <person name="Schikora-Tamarit M.A."/>
            <person name="Marcet-Houben M."/>
            <person name="Nosek J."/>
            <person name="Gabaldon T."/>
        </authorList>
    </citation>
    <scope>NUCLEOTIDE SEQUENCE</scope>
    <source>
        <strain evidence="12">CBS6341</strain>
    </source>
</reference>
<dbReference type="Proteomes" id="UP000769528">
    <property type="component" value="Unassembled WGS sequence"/>
</dbReference>
<dbReference type="InterPro" id="IPR006085">
    <property type="entry name" value="XPG_DNA_repair_N"/>
</dbReference>
<dbReference type="Gene3D" id="3.40.50.1010">
    <property type="entry name" value="5'-nuclease"/>
    <property type="match status" value="1"/>
</dbReference>
<dbReference type="Pfam" id="PF00752">
    <property type="entry name" value="XPG_N"/>
    <property type="match status" value="1"/>
</dbReference>
<keyword evidence="13" id="KW-1185">Reference proteome</keyword>
<evidence type="ECO:0000313" key="13">
    <source>
        <dbReference type="Proteomes" id="UP000769528"/>
    </source>
</evidence>
<dbReference type="OrthoDB" id="26491at2759"/>
<dbReference type="InterPro" id="IPR044752">
    <property type="entry name" value="PIN-like_EXO1"/>
</dbReference>
<evidence type="ECO:0008006" key="14">
    <source>
        <dbReference type="Google" id="ProtNLM"/>
    </source>
</evidence>
<dbReference type="Pfam" id="PF00867">
    <property type="entry name" value="XPG_I"/>
    <property type="match status" value="1"/>
</dbReference>
<evidence type="ECO:0000256" key="4">
    <source>
        <dbReference type="ARBA" id="ARBA00022723"/>
    </source>
</evidence>
<keyword evidence="5" id="KW-0227">DNA damage</keyword>
<dbReference type="GO" id="GO:0006281">
    <property type="term" value="P:DNA repair"/>
    <property type="evidence" value="ECO:0007669"/>
    <property type="project" value="UniProtKB-KW"/>
</dbReference>
<dbReference type="FunFam" id="3.40.50.1010:FF:000002">
    <property type="entry name" value="Exonuclease 1, putative"/>
    <property type="match status" value="1"/>
</dbReference>
<reference evidence="12" key="2">
    <citation type="submission" date="2021-01" db="EMBL/GenBank/DDBJ databases">
        <authorList>
            <person name="Schikora-Tamarit M.A."/>
        </authorList>
    </citation>
    <scope>NUCLEOTIDE SEQUENCE</scope>
    <source>
        <strain evidence="12">CBS6341</strain>
    </source>
</reference>
<evidence type="ECO:0000259" key="11">
    <source>
        <dbReference type="SMART" id="SM00485"/>
    </source>
</evidence>
<dbReference type="GO" id="GO:0003677">
    <property type="term" value="F:DNA binding"/>
    <property type="evidence" value="ECO:0007669"/>
    <property type="project" value="InterPro"/>
</dbReference>
<accession>A0A9P8PTR9</accession>
<evidence type="ECO:0000256" key="9">
    <source>
        <dbReference type="ARBA" id="ARBA00023242"/>
    </source>
</evidence>
<dbReference type="CDD" id="cd09857">
    <property type="entry name" value="PIN_EXO1"/>
    <property type="match status" value="1"/>
</dbReference>
<evidence type="ECO:0000256" key="1">
    <source>
        <dbReference type="ARBA" id="ARBA00001946"/>
    </source>
</evidence>
<keyword evidence="6" id="KW-0378">Hydrolase</keyword>
<comment type="subcellular location">
    <subcellularLocation>
        <location evidence="2">Nucleus</location>
    </subcellularLocation>
</comment>
<protein>
    <recommendedName>
        <fullName evidence="14">Exonuclease 1</fullName>
    </recommendedName>
</protein>
<dbReference type="InterPro" id="IPR019974">
    <property type="entry name" value="XPG_CS"/>
</dbReference>
<dbReference type="PANTHER" id="PTHR11081">
    <property type="entry name" value="FLAP ENDONUCLEASE FAMILY MEMBER"/>
    <property type="match status" value="1"/>
</dbReference>
<proteinExistence type="predicted"/>
<dbReference type="SUPFAM" id="SSF88723">
    <property type="entry name" value="PIN domain-like"/>
    <property type="match status" value="1"/>
</dbReference>
<dbReference type="GO" id="GO:0005634">
    <property type="term" value="C:nucleus"/>
    <property type="evidence" value="ECO:0007669"/>
    <property type="project" value="UniProtKB-SubCell"/>
</dbReference>
<dbReference type="InterPro" id="IPR029060">
    <property type="entry name" value="PIN-like_dom_sf"/>
</dbReference>
<evidence type="ECO:0000256" key="2">
    <source>
        <dbReference type="ARBA" id="ARBA00004123"/>
    </source>
</evidence>
<gene>
    <name evidence="12" type="ORF">WICMUC_001632</name>
</gene>
<evidence type="ECO:0000256" key="7">
    <source>
        <dbReference type="ARBA" id="ARBA00022842"/>
    </source>
</evidence>
<comment type="cofactor">
    <cofactor evidence="1">
        <name>Mg(2+)</name>
        <dbReference type="ChEBI" id="CHEBI:18420"/>
    </cofactor>
</comment>